<evidence type="ECO:0000313" key="2">
    <source>
        <dbReference type="Proteomes" id="UP000247523"/>
    </source>
</evidence>
<gene>
    <name evidence="1" type="ORF">C8E03_102242</name>
</gene>
<name>A0A318EZ71_9FIRM</name>
<dbReference type="AlphaFoldDB" id="A0A318EZ71"/>
<proteinExistence type="predicted"/>
<comment type="caution">
    <text evidence="1">The sequence shown here is derived from an EMBL/GenBank/DDBJ whole genome shotgun (WGS) entry which is preliminary data.</text>
</comment>
<evidence type="ECO:0000313" key="1">
    <source>
        <dbReference type="EMBL" id="PXV93474.1"/>
    </source>
</evidence>
<dbReference type="EMBL" id="QICS01000002">
    <property type="protein sequence ID" value="PXV93474.1"/>
    <property type="molecule type" value="Genomic_DNA"/>
</dbReference>
<sequence>MHKSVRYDIAKLPILIQNEYDIIAIKELIQIIHHIKIDEAYAETQIIIQMMGAEL</sequence>
<accession>A0A318EZ71</accession>
<dbReference type="Proteomes" id="UP000247523">
    <property type="component" value="Unassembled WGS sequence"/>
</dbReference>
<dbReference type="RefSeq" id="WP_170122908.1">
    <property type="nucleotide sequence ID" value="NZ_NOKA02000003.1"/>
</dbReference>
<protein>
    <submittedName>
        <fullName evidence="1">Uncharacterized protein</fullName>
    </submittedName>
</protein>
<reference evidence="1 2" key="1">
    <citation type="submission" date="2018-05" db="EMBL/GenBank/DDBJ databases">
        <title>Genomic Encyclopedia of Type Strains, Phase IV (KMG-IV): sequencing the most valuable type-strain genomes for metagenomic binning, comparative biology and taxonomic classification.</title>
        <authorList>
            <person name="Goeker M."/>
        </authorList>
    </citation>
    <scope>NUCLEOTIDE SEQUENCE [LARGE SCALE GENOMIC DNA]</scope>
    <source>
        <strain evidence="1 2">DSM 28816</strain>
    </source>
</reference>
<organism evidence="1 2">
    <name type="scientific">Lachnotalea glycerini</name>
    <dbReference type="NCBI Taxonomy" id="1763509"/>
    <lineage>
        <taxon>Bacteria</taxon>
        <taxon>Bacillati</taxon>
        <taxon>Bacillota</taxon>
        <taxon>Clostridia</taxon>
        <taxon>Lachnospirales</taxon>
        <taxon>Lachnospiraceae</taxon>
        <taxon>Lachnotalea</taxon>
    </lineage>
</organism>